<dbReference type="RefSeq" id="XP_054858340.1">
    <property type="nucleotide sequence ID" value="XM_055002365.1"/>
</dbReference>
<comment type="subcellular location">
    <subcellularLocation>
        <location evidence="2">Nucleus</location>
    </subcellularLocation>
</comment>
<feature type="compositionally biased region" description="Low complexity" evidence="14">
    <location>
        <begin position="124"/>
        <end position="136"/>
    </location>
</feature>
<evidence type="ECO:0000313" key="19">
    <source>
        <dbReference type="RefSeq" id="XP_054858340.1"/>
    </source>
</evidence>
<organism evidence="16 19">
    <name type="scientific">Eublepharis macularius</name>
    <name type="common">Leopard gecko</name>
    <name type="synonym">Cyrtodactylus macularius</name>
    <dbReference type="NCBI Taxonomy" id="481883"/>
    <lineage>
        <taxon>Eukaryota</taxon>
        <taxon>Metazoa</taxon>
        <taxon>Chordata</taxon>
        <taxon>Craniata</taxon>
        <taxon>Vertebrata</taxon>
        <taxon>Euteleostomi</taxon>
        <taxon>Lepidosauria</taxon>
        <taxon>Squamata</taxon>
        <taxon>Bifurcata</taxon>
        <taxon>Gekkota</taxon>
        <taxon>Eublepharidae</taxon>
        <taxon>Eublepharinae</taxon>
        <taxon>Eublepharis</taxon>
    </lineage>
</organism>
<feature type="compositionally biased region" description="Polar residues" evidence="14">
    <location>
        <begin position="157"/>
        <end position="172"/>
    </location>
</feature>
<dbReference type="PANTHER" id="PTHR24388:SF34">
    <property type="entry name" value="ZINC FINGER PROTEIN 280D"/>
    <property type="match status" value="1"/>
</dbReference>
<evidence type="ECO:0000259" key="15">
    <source>
        <dbReference type="PROSITE" id="PS50157"/>
    </source>
</evidence>
<feature type="compositionally biased region" description="Polar residues" evidence="14">
    <location>
        <begin position="566"/>
        <end position="577"/>
    </location>
</feature>
<dbReference type="InterPro" id="IPR059074">
    <property type="entry name" value="zf-C2H2_Z280C_D"/>
</dbReference>
<dbReference type="Pfam" id="PF13836">
    <property type="entry name" value="DUF4195"/>
    <property type="match status" value="1"/>
</dbReference>
<keyword evidence="10" id="KW-0238">DNA-binding</keyword>
<evidence type="ECO:0000256" key="10">
    <source>
        <dbReference type="ARBA" id="ARBA00023125"/>
    </source>
</evidence>
<feature type="compositionally biased region" description="Polar residues" evidence="14">
    <location>
        <begin position="1260"/>
        <end position="1270"/>
    </location>
</feature>
<dbReference type="InterPro" id="IPR050527">
    <property type="entry name" value="Snail/Krueppel_Znf"/>
</dbReference>
<keyword evidence="3" id="KW-1017">Isopeptide bond</keyword>
<keyword evidence="9" id="KW-0805">Transcription regulation</keyword>
<sequence>MAELFMECEEEELEPWQQKMKPIIVDDDDDDDEPIFVGEILSSKPANTYILNRVNPGSPRMAMQNGTPKKGLQTVARPATSTLAVQPQPRMGSLSGTSAVLQKPLPGGSSSQEAAKPGAGISQPVSRSTPTSSVSRNLPIPAVAQSAARPVATVTAQPVTLNRAPPSNTSSMVFGLRQSPGAPQGLGGAAVTSAGLSKRPATSEVNSISSKKAKGDETGSESNSPVSPAVKSPHEMSSLQKGTASCHAKNGAPFPQACPKCNIHFNLLDPLKNHMKYCCPDMVHTFLGTLTTDCSGGSTKIAETERGKLIMLVNDFYYGKYDGDAQQVRQEQKTHTTFKCASCTKLLKNNIRFMNHMKHHLELEKQNSESWESHTTCQHCFRQFPTPFQLQCHIESTHTPYESSTICRICELSFETEQILLQHMKDNHKPGEMPYVCQVCSYRSSSFSDVEKHFRAVHENTKNLLCPFCLKVIKIGAPYMHHYMRHQKKGVHRCTKCRLQFLTCKEKMDHKSQHHRTFRKPVQLEGLPPGTKVTIRASLGSLQPGSAATPFVSTSTSTLQLSPNVKMTNAKNHNKLNVNKAKPKLKPLSVQKKQSLGTSSLNSGSGSSGGSGGSGSSNKRNTKIANTALSSLRCSGTQKCVECSSGIRTFASHFPAYVHCSLCRYGTSCSKAYVNHMASFHSARQSKRFWIYKARSEELRGITTVCLNCDFLTDDSGLDKMATHLNESQTHTCQVIVESAASEDVATEKLSERMNDTPLINEGEDKTQSVSTPNTPEGPKGTSAPASPERKNSAEEANNDQLYQGDETSLADKCEGKASPSTQENASSPAFAAPPKDHTEEGEKGSLGGQMAESEDDASPSVCGPSSGLGVSEDPTEGGDADRIGNRVAEGSAAAECGENSPPSVLEHSSGPGLSACSEDSRKTAEEGRSLSNWVAEGASAVDGGENPPHPVPEHSPSPGLAAHSEDLQEGNADCPGDPLAESSAADDCEGKASVAERSSGPGLSACPESPGASAEEADGCGSPMGGGCKAGPGGANVAPCTPEPASSPGLSAHSKDPREAVEEAKGDASESGVQETPSAVECVERTPAPVVVEVPSAASLQAPLKDSAEATAKDSPGDRAAECEGSSSALTVGDSAKPGVQPCSVEMPLKGAGGDGSGTGDHPERTPRKPRGEESSQSSDDQPKASDLEEAGLEDLHADPSEQASDGDVSFEQFLRRRDEPESVSSDVSEQGSVHLEPLTPSEVLEHEATEILQKGGSAPSSTKTSGPGSEQAEAATSGEGSPSHVEAVASQAEESEEAS</sequence>
<dbReference type="InterPro" id="IPR057618">
    <property type="entry name" value="Znf_POGZ/Z280C-D-like"/>
</dbReference>
<dbReference type="KEGG" id="emc:129345298"/>
<evidence type="ECO:0000256" key="4">
    <source>
        <dbReference type="ARBA" id="ARBA00022723"/>
    </source>
</evidence>
<evidence type="ECO:0000256" key="14">
    <source>
        <dbReference type="SAM" id="MobiDB-lite"/>
    </source>
</evidence>
<dbReference type="InterPro" id="IPR025243">
    <property type="entry name" value="DUF4195"/>
</dbReference>
<evidence type="ECO:0000256" key="8">
    <source>
        <dbReference type="ARBA" id="ARBA00022843"/>
    </source>
</evidence>
<name>A0AA97KH97_EUBMA</name>
<feature type="compositionally biased region" description="Basic and acidic residues" evidence="14">
    <location>
        <begin position="1054"/>
        <end position="1069"/>
    </location>
</feature>
<feature type="domain" description="C2H2-type" evidence="15">
    <location>
        <begin position="435"/>
        <end position="463"/>
    </location>
</feature>
<dbReference type="Gene3D" id="3.30.160.60">
    <property type="entry name" value="Classic Zinc Finger"/>
    <property type="match status" value="1"/>
</dbReference>
<evidence type="ECO:0000256" key="3">
    <source>
        <dbReference type="ARBA" id="ARBA00022499"/>
    </source>
</evidence>
<dbReference type="InterPro" id="IPR013087">
    <property type="entry name" value="Znf_C2H2_type"/>
</dbReference>
<feature type="region of interest" description="Disordered" evidence="14">
    <location>
        <begin position="54"/>
        <end position="137"/>
    </location>
</feature>
<feature type="compositionally biased region" description="Low complexity" evidence="14">
    <location>
        <begin position="1285"/>
        <end position="1294"/>
    </location>
</feature>
<keyword evidence="12" id="KW-0539">Nucleus</keyword>
<dbReference type="FunFam" id="3.30.160.60:FF:000298">
    <property type="entry name" value="zinc finger protein 280D isoform X1"/>
    <property type="match status" value="1"/>
</dbReference>
<feature type="compositionally biased region" description="Basic and acidic residues" evidence="14">
    <location>
        <begin position="1107"/>
        <end position="1123"/>
    </location>
</feature>
<feature type="compositionally biased region" description="Gly residues" evidence="14">
    <location>
        <begin position="1023"/>
        <end position="1035"/>
    </location>
</feature>
<keyword evidence="4" id="KW-0479">Metal-binding</keyword>
<dbReference type="PROSITE" id="PS50157">
    <property type="entry name" value="ZINC_FINGER_C2H2_2"/>
    <property type="match status" value="2"/>
</dbReference>
<gene>
    <name evidence="17 18 19" type="primary">ZNF280D</name>
</gene>
<keyword evidence="5" id="KW-0677">Repeat</keyword>
<evidence type="ECO:0000256" key="5">
    <source>
        <dbReference type="ARBA" id="ARBA00022737"/>
    </source>
</evidence>
<keyword evidence="16" id="KW-1185">Reference proteome</keyword>
<keyword evidence="8" id="KW-0832">Ubl conjugation</keyword>
<proteinExistence type="predicted"/>
<reference evidence="17 18" key="1">
    <citation type="submission" date="2025-04" db="UniProtKB">
        <authorList>
            <consortium name="RefSeq"/>
        </authorList>
    </citation>
    <scope>IDENTIFICATION</scope>
    <source>
        <tissue evidence="17 18">Blood</tissue>
    </source>
</reference>
<evidence type="ECO:0000313" key="17">
    <source>
        <dbReference type="RefSeq" id="XP_054858338.1"/>
    </source>
</evidence>
<comment type="function">
    <text evidence="1">May function as a transcription factor.</text>
</comment>
<evidence type="ECO:0000256" key="1">
    <source>
        <dbReference type="ARBA" id="ARBA00003729"/>
    </source>
</evidence>
<protein>
    <submittedName>
        <fullName evidence="17 18">Zinc finger protein 280D isoform X1</fullName>
    </submittedName>
</protein>
<feature type="region of interest" description="Disordered" evidence="14">
    <location>
        <begin position="157"/>
        <end position="245"/>
    </location>
</feature>
<feature type="region of interest" description="Disordered" evidence="14">
    <location>
        <begin position="566"/>
        <end position="621"/>
    </location>
</feature>
<feature type="compositionally biased region" description="Basic and acidic residues" evidence="14">
    <location>
        <begin position="1162"/>
        <end position="1175"/>
    </location>
</feature>
<evidence type="ECO:0000256" key="6">
    <source>
        <dbReference type="ARBA" id="ARBA00022771"/>
    </source>
</evidence>
<evidence type="ECO:0000313" key="16">
    <source>
        <dbReference type="Proteomes" id="UP001190640"/>
    </source>
</evidence>
<dbReference type="RefSeq" id="XP_054858338.1">
    <property type="nucleotide sequence ID" value="XM_055002363.1"/>
</dbReference>
<accession>A0AA97KH97</accession>
<feature type="compositionally biased region" description="Polar residues" evidence="14">
    <location>
        <begin position="819"/>
        <end position="828"/>
    </location>
</feature>
<dbReference type="GeneID" id="129345298"/>
<dbReference type="SMART" id="SM00355">
    <property type="entry name" value="ZnF_C2H2"/>
    <property type="match status" value="8"/>
</dbReference>
<keyword evidence="6 13" id="KW-0863">Zinc-finger</keyword>
<dbReference type="Pfam" id="PF25414">
    <property type="entry name" value="zf-C2H2_Z280C_D"/>
    <property type="match status" value="1"/>
</dbReference>
<feature type="region of interest" description="Disordered" evidence="14">
    <location>
        <begin position="744"/>
        <end position="1301"/>
    </location>
</feature>
<dbReference type="GO" id="GO:0000981">
    <property type="term" value="F:DNA-binding transcription factor activity, RNA polymerase II-specific"/>
    <property type="evidence" value="ECO:0007669"/>
    <property type="project" value="TreeGrafter"/>
</dbReference>
<feature type="compositionally biased region" description="Basic and acidic residues" evidence="14">
    <location>
        <begin position="746"/>
        <end position="755"/>
    </location>
</feature>
<evidence type="ECO:0000313" key="18">
    <source>
        <dbReference type="RefSeq" id="XP_054858339.1"/>
    </source>
</evidence>
<dbReference type="CTD" id="54816"/>
<evidence type="ECO:0000256" key="12">
    <source>
        <dbReference type="ARBA" id="ARBA00023242"/>
    </source>
</evidence>
<dbReference type="RefSeq" id="XP_054858339.1">
    <property type="nucleotide sequence ID" value="XM_055002364.1"/>
</dbReference>
<feature type="compositionally biased region" description="Basic and acidic residues" evidence="14">
    <location>
        <begin position="835"/>
        <end position="844"/>
    </location>
</feature>
<evidence type="ECO:0000256" key="13">
    <source>
        <dbReference type="PROSITE-ProRule" id="PRU00042"/>
    </source>
</evidence>
<dbReference type="Proteomes" id="UP001190640">
    <property type="component" value="Chromosome 18"/>
</dbReference>
<keyword evidence="7" id="KW-0862">Zinc</keyword>
<dbReference type="GO" id="GO:0008270">
    <property type="term" value="F:zinc ion binding"/>
    <property type="evidence" value="ECO:0007669"/>
    <property type="project" value="UniProtKB-KW"/>
</dbReference>
<dbReference type="InterPro" id="IPR036236">
    <property type="entry name" value="Znf_C2H2_sf"/>
</dbReference>
<feature type="compositionally biased region" description="Low complexity" evidence="14">
    <location>
        <begin position="1088"/>
        <end position="1100"/>
    </location>
</feature>
<feature type="compositionally biased region" description="Basic and acidic residues" evidence="14">
    <location>
        <begin position="919"/>
        <end position="929"/>
    </location>
</feature>
<dbReference type="PROSITE" id="PS00028">
    <property type="entry name" value="ZINC_FINGER_C2H2_1"/>
    <property type="match status" value="3"/>
</dbReference>
<feature type="compositionally biased region" description="Low complexity" evidence="14">
    <location>
        <begin position="595"/>
        <end position="605"/>
    </location>
</feature>
<dbReference type="GO" id="GO:0000978">
    <property type="term" value="F:RNA polymerase II cis-regulatory region sequence-specific DNA binding"/>
    <property type="evidence" value="ECO:0007669"/>
    <property type="project" value="TreeGrafter"/>
</dbReference>
<feature type="compositionally biased region" description="Gly residues" evidence="14">
    <location>
        <begin position="606"/>
        <end position="615"/>
    </location>
</feature>
<evidence type="ECO:0000256" key="11">
    <source>
        <dbReference type="ARBA" id="ARBA00023163"/>
    </source>
</evidence>
<evidence type="ECO:0000256" key="9">
    <source>
        <dbReference type="ARBA" id="ARBA00023015"/>
    </source>
</evidence>
<dbReference type="GO" id="GO:0005634">
    <property type="term" value="C:nucleus"/>
    <property type="evidence" value="ECO:0007669"/>
    <property type="project" value="UniProtKB-SubCell"/>
</dbReference>
<feature type="domain" description="C2H2-type" evidence="15">
    <location>
        <begin position="375"/>
        <end position="403"/>
    </location>
</feature>
<keyword evidence="11" id="KW-0804">Transcription</keyword>
<dbReference type="PANTHER" id="PTHR24388">
    <property type="entry name" value="ZINC FINGER PROTEIN"/>
    <property type="match status" value="1"/>
</dbReference>
<dbReference type="Pfam" id="PF25429">
    <property type="entry name" value="zf-POGZ"/>
    <property type="match status" value="1"/>
</dbReference>
<evidence type="ECO:0000256" key="2">
    <source>
        <dbReference type="ARBA" id="ARBA00004123"/>
    </source>
</evidence>
<dbReference type="SUPFAM" id="SSF57667">
    <property type="entry name" value="beta-beta-alpha zinc fingers"/>
    <property type="match status" value="1"/>
</dbReference>
<evidence type="ECO:0000256" key="7">
    <source>
        <dbReference type="ARBA" id="ARBA00022833"/>
    </source>
</evidence>